<gene>
    <name evidence="1" type="ORF">LEP1GSC178_0046</name>
</gene>
<reference evidence="1 2" key="1">
    <citation type="submission" date="2012-08" db="EMBL/GenBank/DDBJ databases">
        <authorList>
            <person name="Harkins D.M."/>
            <person name="Durkin A.S."/>
            <person name="Selengut J.D."/>
            <person name="Sanka R."/>
            <person name="DePew J."/>
            <person name="Purushe J."/>
            <person name="Matthias M.A."/>
            <person name="Vinetz J.M."/>
            <person name="Sutton G.G."/>
            <person name="Nelson W.C."/>
            <person name="Fouts D.E."/>
        </authorList>
    </citation>
    <scope>NUCLEOTIDE SEQUENCE [LARGE SCALE GENOMIC DNA]</scope>
    <source>
        <strain evidence="1 2">MMD4847</strain>
    </source>
</reference>
<proteinExistence type="predicted"/>
<name>A0ABN0HAB6_9LEPT</name>
<evidence type="ECO:0008006" key="3">
    <source>
        <dbReference type="Google" id="ProtNLM"/>
    </source>
</evidence>
<evidence type="ECO:0000313" key="2">
    <source>
        <dbReference type="Proteomes" id="UP000018720"/>
    </source>
</evidence>
<dbReference type="Proteomes" id="UP000018720">
    <property type="component" value="Unassembled WGS sequence"/>
</dbReference>
<keyword evidence="2" id="KW-1185">Reference proteome</keyword>
<evidence type="ECO:0000313" key="1">
    <source>
        <dbReference type="EMBL" id="EJZ42309.1"/>
    </source>
</evidence>
<dbReference type="RefSeq" id="WP_008591869.1">
    <property type="nucleotide sequence ID" value="NZ_AHOM02000005.1"/>
</dbReference>
<dbReference type="EMBL" id="AHOM02000005">
    <property type="protein sequence ID" value="EJZ42309.1"/>
    <property type="molecule type" value="Genomic_DNA"/>
</dbReference>
<sequence>MNRVIIILSALLIFLCKEGSSKSGKEIQKSFDGAQVDFDPNFGTFDEISDFLNAIREKNCNSLKTMMNEEFLVEFNGYEALSFRKKDNYIDSTSNSSVCAVFFDTQTFRTALVKKGVFKSDDFIDNLTLSVVDYPRISDWIYLTEYGKGKAIYFSRKIPNNRYEESQNLLYLHLRCPQGIKLKCYIWKYSRG</sequence>
<protein>
    <recommendedName>
        <fullName evidence="3">Lipoprotein</fullName>
    </recommendedName>
</protein>
<accession>A0ABN0HAB6</accession>
<organism evidence="1 2">
    <name type="scientific">Leptospira licerasiae str. MMD4847</name>
    <dbReference type="NCBI Taxonomy" id="1049971"/>
    <lineage>
        <taxon>Bacteria</taxon>
        <taxon>Pseudomonadati</taxon>
        <taxon>Spirochaetota</taxon>
        <taxon>Spirochaetia</taxon>
        <taxon>Leptospirales</taxon>
        <taxon>Leptospiraceae</taxon>
        <taxon>Leptospira</taxon>
    </lineage>
</organism>
<comment type="caution">
    <text evidence="1">The sequence shown here is derived from an EMBL/GenBank/DDBJ whole genome shotgun (WGS) entry which is preliminary data.</text>
</comment>